<protein>
    <submittedName>
        <fullName evidence="2">Uncharacterized protein</fullName>
    </submittedName>
</protein>
<evidence type="ECO:0000256" key="1">
    <source>
        <dbReference type="SAM" id="MobiDB-lite"/>
    </source>
</evidence>
<feature type="region of interest" description="Disordered" evidence="1">
    <location>
        <begin position="134"/>
        <end position="181"/>
    </location>
</feature>
<dbReference type="Proteomes" id="UP000198215">
    <property type="component" value="Chromosome I"/>
</dbReference>
<sequence>MDGVADGERLAASLGQALARLAFVDLGTDAVTARIIDSVVAWAGDQGWRVYRRATSVLPLPPPLSGRQSVLDVACARPDGPPVVVEVDHTDRRRTWEKLAAEAAAGRVAIWVRWGPGRFGTAPAPIHQVTCQVSRRAGPPGAGRLHSRAPGADLPPPPHSDRRTGSTALLLPLPSSDDEPV</sequence>
<dbReference type="RefSeq" id="WP_088974772.1">
    <property type="nucleotide sequence ID" value="NZ_LT607753.1"/>
</dbReference>
<dbReference type="OrthoDB" id="4206639at2"/>
<reference evidence="3" key="1">
    <citation type="submission" date="2016-06" db="EMBL/GenBank/DDBJ databases">
        <authorList>
            <person name="Varghese N."/>
            <person name="Submissions Spin"/>
        </authorList>
    </citation>
    <scope>NUCLEOTIDE SEQUENCE [LARGE SCALE GENOMIC DNA]</scope>
    <source>
        <strain evidence="3">DSM 45161</strain>
    </source>
</reference>
<organism evidence="2 3">
    <name type="scientific">Micromonospora coxensis</name>
    <dbReference type="NCBI Taxonomy" id="356852"/>
    <lineage>
        <taxon>Bacteria</taxon>
        <taxon>Bacillati</taxon>
        <taxon>Actinomycetota</taxon>
        <taxon>Actinomycetes</taxon>
        <taxon>Micromonosporales</taxon>
        <taxon>Micromonosporaceae</taxon>
        <taxon>Micromonospora</taxon>
    </lineage>
</organism>
<name>A0A1C5H7C2_9ACTN</name>
<accession>A0A1C5H7C2</accession>
<evidence type="ECO:0000313" key="3">
    <source>
        <dbReference type="Proteomes" id="UP000198215"/>
    </source>
</evidence>
<dbReference type="EMBL" id="LT607753">
    <property type="protein sequence ID" value="SCG41807.1"/>
    <property type="molecule type" value="Genomic_DNA"/>
</dbReference>
<proteinExistence type="predicted"/>
<evidence type="ECO:0000313" key="2">
    <source>
        <dbReference type="EMBL" id="SCG41807.1"/>
    </source>
</evidence>
<keyword evidence="3" id="KW-1185">Reference proteome</keyword>
<gene>
    <name evidence="2" type="ORF">GA0070614_0907</name>
</gene>
<dbReference type="AlphaFoldDB" id="A0A1C5H7C2"/>